<evidence type="ECO:0000313" key="1">
    <source>
        <dbReference type="EMBL" id="MBW0489589.1"/>
    </source>
</evidence>
<dbReference type="AlphaFoldDB" id="A0A9Q3CS46"/>
<proteinExistence type="predicted"/>
<keyword evidence="2" id="KW-1185">Reference proteome</keyword>
<protein>
    <submittedName>
        <fullName evidence="1">Uncharacterized protein</fullName>
    </submittedName>
</protein>
<gene>
    <name evidence="1" type="ORF">O181_029304</name>
</gene>
<comment type="caution">
    <text evidence="1">The sequence shown here is derived from an EMBL/GenBank/DDBJ whole genome shotgun (WGS) entry which is preliminary data.</text>
</comment>
<name>A0A9Q3CS46_9BASI</name>
<organism evidence="1 2">
    <name type="scientific">Austropuccinia psidii MF-1</name>
    <dbReference type="NCBI Taxonomy" id="1389203"/>
    <lineage>
        <taxon>Eukaryota</taxon>
        <taxon>Fungi</taxon>
        <taxon>Dikarya</taxon>
        <taxon>Basidiomycota</taxon>
        <taxon>Pucciniomycotina</taxon>
        <taxon>Pucciniomycetes</taxon>
        <taxon>Pucciniales</taxon>
        <taxon>Sphaerophragmiaceae</taxon>
        <taxon>Austropuccinia</taxon>
    </lineage>
</organism>
<sequence length="95" mass="10290">MPTITHELASTSLPNPLQLLRCLRSHTALKICLCSSAPISALTHPHASTQVPLNMLMLPLHPQNLLPTLEPHLCAPSLCLHTPASYHPHASVLDL</sequence>
<accession>A0A9Q3CS46</accession>
<reference evidence="1" key="1">
    <citation type="submission" date="2021-03" db="EMBL/GenBank/DDBJ databases">
        <title>Draft genome sequence of rust myrtle Austropuccinia psidii MF-1, a brazilian biotype.</title>
        <authorList>
            <person name="Quecine M.C."/>
            <person name="Pachon D.M.R."/>
            <person name="Bonatelli M.L."/>
            <person name="Correr F.H."/>
            <person name="Franceschini L.M."/>
            <person name="Leite T.F."/>
            <person name="Margarido G.R.A."/>
            <person name="Almeida C.A."/>
            <person name="Ferrarezi J.A."/>
            <person name="Labate C.A."/>
        </authorList>
    </citation>
    <scope>NUCLEOTIDE SEQUENCE</scope>
    <source>
        <strain evidence="1">MF-1</strain>
    </source>
</reference>
<dbReference type="Proteomes" id="UP000765509">
    <property type="component" value="Unassembled WGS sequence"/>
</dbReference>
<evidence type="ECO:0000313" key="2">
    <source>
        <dbReference type="Proteomes" id="UP000765509"/>
    </source>
</evidence>
<dbReference type="EMBL" id="AVOT02010151">
    <property type="protein sequence ID" value="MBW0489589.1"/>
    <property type="molecule type" value="Genomic_DNA"/>
</dbReference>